<keyword evidence="5" id="KW-1185">Reference proteome</keyword>
<name>A0A251QUJ4_PRUPE</name>
<dbReference type="Proteomes" id="UP000006882">
    <property type="component" value="Chromosome G1"/>
</dbReference>
<dbReference type="FunFam" id="3.40.50.2000:FF:000129">
    <property type="entry name" value="Glycosyltransferase"/>
    <property type="match status" value="1"/>
</dbReference>
<proteinExistence type="inferred from homology"/>
<dbReference type="eggNOG" id="KOG1192">
    <property type="taxonomic scope" value="Eukaryota"/>
</dbReference>
<dbReference type="Pfam" id="PF00201">
    <property type="entry name" value="UDPGT"/>
    <property type="match status" value="1"/>
</dbReference>
<evidence type="ECO:0000256" key="2">
    <source>
        <dbReference type="ARBA" id="ARBA00022676"/>
    </source>
</evidence>
<organism evidence="4 5">
    <name type="scientific">Prunus persica</name>
    <name type="common">Peach</name>
    <name type="synonym">Amygdalus persica</name>
    <dbReference type="NCBI Taxonomy" id="3760"/>
    <lineage>
        <taxon>Eukaryota</taxon>
        <taxon>Viridiplantae</taxon>
        <taxon>Streptophyta</taxon>
        <taxon>Embryophyta</taxon>
        <taxon>Tracheophyta</taxon>
        <taxon>Spermatophyta</taxon>
        <taxon>Magnoliopsida</taxon>
        <taxon>eudicotyledons</taxon>
        <taxon>Gunneridae</taxon>
        <taxon>Pentapetalae</taxon>
        <taxon>rosids</taxon>
        <taxon>fabids</taxon>
        <taxon>Rosales</taxon>
        <taxon>Rosaceae</taxon>
        <taxon>Amygdaloideae</taxon>
        <taxon>Amygdaleae</taxon>
        <taxon>Prunus</taxon>
    </lineage>
</organism>
<keyword evidence="2" id="KW-0328">Glycosyltransferase</keyword>
<dbReference type="GO" id="GO:0035251">
    <property type="term" value="F:UDP-glucosyltransferase activity"/>
    <property type="evidence" value="ECO:0000318"/>
    <property type="project" value="GO_Central"/>
</dbReference>
<dbReference type="EMBL" id="CM007651">
    <property type="protein sequence ID" value="ONI27509.1"/>
    <property type="molecule type" value="Genomic_DNA"/>
</dbReference>
<dbReference type="Gramene" id="ONI27509">
    <property type="protein sequence ID" value="ONI27509"/>
    <property type="gene ID" value="PRUPE_1G091000"/>
</dbReference>
<reference evidence="4 5" key="1">
    <citation type="journal article" date="2013" name="Nat. Genet.">
        <title>The high-quality draft genome of peach (Prunus persica) identifies unique patterns of genetic diversity, domestication and genome evolution.</title>
        <authorList>
            <consortium name="International Peach Genome Initiative"/>
            <person name="Verde I."/>
            <person name="Abbott A.G."/>
            <person name="Scalabrin S."/>
            <person name="Jung S."/>
            <person name="Shu S."/>
            <person name="Marroni F."/>
            <person name="Zhebentyayeva T."/>
            <person name="Dettori M.T."/>
            <person name="Grimwood J."/>
            <person name="Cattonaro F."/>
            <person name="Zuccolo A."/>
            <person name="Rossini L."/>
            <person name="Jenkins J."/>
            <person name="Vendramin E."/>
            <person name="Meisel L.A."/>
            <person name="Decroocq V."/>
            <person name="Sosinski B."/>
            <person name="Prochnik S."/>
            <person name="Mitros T."/>
            <person name="Policriti A."/>
            <person name="Cipriani G."/>
            <person name="Dondini L."/>
            <person name="Ficklin S."/>
            <person name="Goodstein D.M."/>
            <person name="Xuan P."/>
            <person name="Del Fabbro C."/>
            <person name="Aramini V."/>
            <person name="Copetti D."/>
            <person name="Gonzalez S."/>
            <person name="Horner D.S."/>
            <person name="Falchi R."/>
            <person name="Lucas S."/>
            <person name="Mica E."/>
            <person name="Maldonado J."/>
            <person name="Lazzari B."/>
            <person name="Bielenberg D."/>
            <person name="Pirona R."/>
            <person name="Miculan M."/>
            <person name="Barakat A."/>
            <person name="Testolin R."/>
            <person name="Stella A."/>
            <person name="Tartarini S."/>
            <person name="Tonutti P."/>
            <person name="Arus P."/>
            <person name="Orellana A."/>
            <person name="Wells C."/>
            <person name="Main D."/>
            <person name="Vizzotto G."/>
            <person name="Silva H."/>
            <person name="Salamini F."/>
            <person name="Schmutz J."/>
            <person name="Morgante M."/>
            <person name="Rokhsar D.S."/>
        </authorList>
    </citation>
    <scope>NUCLEOTIDE SEQUENCE [LARGE SCALE GENOMIC DNA]</scope>
    <source>
        <strain evidence="5">cv. Nemared</strain>
    </source>
</reference>
<dbReference type="Gene3D" id="3.40.50.2000">
    <property type="entry name" value="Glycogen Phosphorylase B"/>
    <property type="match status" value="2"/>
</dbReference>
<accession>A0A251QUJ4</accession>
<evidence type="ECO:0000256" key="1">
    <source>
        <dbReference type="ARBA" id="ARBA00009995"/>
    </source>
</evidence>
<evidence type="ECO:0000313" key="4">
    <source>
        <dbReference type="EMBL" id="ONI27509.1"/>
    </source>
</evidence>
<dbReference type="PANTHER" id="PTHR11926:SF1560">
    <property type="entry name" value="UDP-GLYCOSYLTRANSFERASE 74E1-RELATED"/>
    <property type="match status" value="1"/>
</dbReference>
<dbReference type="STRING" id="3760.A0A251QUJ4"/>
<dbReference type="SMR" id="A0A251QUJ4"/>
<gene>
    <name evidence="4" type="ORF">PRUPE_1G091000</name>
</gene>
<protein>
    <recommendedName>
        <fullName evidence="6">Glycosyltransferase</fullName>
    </recommendedName>
</protein>
<dbReference type="OrthoDB" id="5835829at2759"/>
<evidence type="ECO:0000313" key="5">
    <source>
        <dbReference type="Proteomes" id="UP000006882"/>
    </source>
</evidence>
<evidence type="ECO:0000256" key="3">
    <source>
        <dbReference type="ARBA" id="ARBA00022679"/>
    </source>
</evidence>
<comment type="similarity">
    <text evidence="1">Belongs to the UDP-glycosyltransferase family.</text>
</comment>
<dbReference type="SUPFAM" id="SSF53756">
    <property type="entry name" value="UDP-Glycosyltransferase/glycogen phosphorylase"/>
    <property type="match status" value="1"/>
</dbReference>
<keyword evidence="3" id="KW-0808">Transferase</keyword>
<dbReference type="PANTHER" id="PTHR11926">
    <property type="entry name" value="GLUCOSYL/GLUCURONOSYL TRANSFERASES"/>
    <property type="match status" value="1"/>
</dbReference>
<evidence type="ECO:0008006" key="6">
    <source>
        <dbReference type="Google" id="ProtNLM"/>
    </source>
</evidence>
<dbReference type="CDD" id="cd03784">
    <property type="entry name" value="GT1_Gtf-like"/>
    <property type="match status" value="1"/>
</dbReference>
<sequence>MAGNPKHQTHHVAVLAFPFTSHPGSLLDLVLKLAPAAPHVLFSFFTTSKANTSLFSEPSSSFHNVKAHNVADGLPEGFVPSVNPEEAIGPFLKAAPGNFMRALKDAEASTGLTVRCLLTDAFFWFAGDMAEEIKVPWVPVWIGGPHSILVHVETDFIRQRVGTISSTGGGKQALDFLPGFSRYQIPDLPEGVVTGDLDSPVATMLHKMGQKLPKAAAVVINSFDDLAPEIDNVLKSRFKRLLNYGPKSLISQSPQLPKDDSGCLEWLDKNKPASVIYIAFGTALTPPPHELEALAQALTETGFPFIWSFRGNIEDFLTKGYNKGNLNGKIVSYAPQMQVLRHASVGVFLTHAGWHSVLESIAAGVPMICRPFFADNMLNMRSAVAVWGIGTKFEGGVITKIGMVKALELVLKHKEGKEMRDKIVALKNLAQQAVESNGSSTHAFNSLVDIVTK</sequence>
<dbReference type="InterPro" id="IPR002213">
    <property type="entry name" value="UDP_glucos_trans"/>
</dbReference>
<dbReference type="AlphaFoldDB" id="A0A251QUJ4"/>